<organism evidence="2 4">
    <name type="scientific">Sinorhizobium americanum</name>
    <dbReference type="NCBI Taxonomy" id="194963"/>
    <lineage>
        <taxon>Bacteria</taxon>
        <taxon>Pseudomonadati</taxon>
        <taxon>Pseudomonadota</taxon>
        <taxon>Alphaproteobacteria</taxon>
        <taxon>Hyphomicrobiales</taxon>
        <taxon>Rhizobiaceae</taxon>
        <taxon>Sinorhizobium/Ensifer group</taxon>
        <taxon>Sinorhizobium</taxon>
    </lineage>
</organism>
<evidence type="ECO:0000313" key="5">
    <source>
        <dbReference type="Proteomes" id="UP000295043"/>
    </source>
</evidence>
<reference evidence="2 4" key="1">
    <citation type="submission" date="2015-10" db="EMBL/GenBank/DDBJ databases">
        <title>Genomic differences between typical nodule nitrogen-fixing rhizobial strains and those coming from bean seeds.</title>
        <authorList>
            <person name="Peralta H."/>
            <person name="Aguilar-Vera A."/>
            <person name="Diaz R."/>
            <person name="Mora Y."/>
            <person name="Martinez-Batallar G."/>
            <person name="Salazar E."/>
            <person name="Vargas-Lagunas C."/>
            <person name="Encarnacion S."/>
            <person name="Girard L."/>
            <person name="Mora J."/>
        </authorList>
    </citation>
    <scope>NUCLEOTIDE SEQUENCE [LARGE SCALE GENOMIC DNA]</scope>
    <source>
        <strain evidence="2 4">CFNEI 73</strain>
    </source>
</reference>
<keyword evidence="4" id="KW-1185">Reference proteome</keyword>
<evidence type="ECO:0000313" key="4">
    <source>
        <dbReference type="Proteomes" id="UP000182306"/>
    </source>
</evidence>
<dbReference type="Proteomes" id="UP000295043">
    <property type="component" value="Unassembled WGS sequence"/>
</dbReference>
<dbReference type="EMBL" id="CP013107">
    <property type="protein sequence ID" value="APG89917.1"/>
    <property type="molecule type" value="Genomic_DNA"/>
</dbReference>
<feature type="region of interest" description="Disordered" evidence="1">
    <location>
        <begin position="56"/>
        <end position="84"/>
    </location>
</feature>
<feature type="compositionally biased region" description="Basic and acidic residues" evidence="1">
    <location>
        <begin position="1"/>
        <end position="11"/>
    </location>
</feature>
<dbReference type="KEGG" id="same:SAMCFNEI73_Ch0591"/>
<evidence type="ECO:0000256" key="1">
    <source>
        <dbReference type="SAM" id="MobiDB-lite"/>
    </source>
</evidence>
<dbReference type="AlphaFoldDB" id="A0A1L3LIK9"/>
<evidence type="ECO:0000313" key="3">
    <source>
        <dbReference type="EMBL" id="TCN36387.1"/>
    </source>
</evidence>
<gene>
    <name evidence="3" type="ORF">EV184_101379</name>
    <name evidence="2" type="ORF">SAMCFNEI73_Ch0591</name>
</gene>
<reference evidence="3 5" key="2">
    <citation type="submission" date="2019-03" db="EMBL/GenBank/DDBJ databases">
        <title>Genomic Encyclopedia of Type Strains, Phase IV (KMG-V): Genome sequencing to study the core and pangenomes of soil and plant-associated prokaryotes.</title>
        <authorList>
            <person name="Whitman W."/>
        </authorList>
    </citation>
    <scope>NUCLEOTIDE SEQUENCE [LARGE SCALE GENOMIC DNA]</scope>
    <source>
        <strain evidence="3 5">23C40</strain>
    </source>
</reference>
<name>A0A1L3LIK9_9HYPH</name>
<dbReference type="Proteomes" id="UP000182306">
    <property type="component" value="Chromosome"/>
</dbReference>
<sequence>MKDVGRSDPFKPSKKVASNHAVDQATLACRAIMEQEALAREKKTARLRQLRLERDAAEAELGERPAAAGRPRTKKQSSKTDARR</sequence>
<accession>A0A1L3LIK9</accession>
<feature type="region of interest" description="Disordered" evidence="1">
    <location>
        <begin position="1"/>
        <end position="22"/>
    </location>
</feature>
<dbReference type="RefSeq" id="WP_037378479.1">
    <property type="nucleotide sequence ID" value="NZ_CP013107.1"/>
</dbReference>
<evidence type="ECO:0000313" key="2">
    <source>
        <dbReference type="EMBL" id="APG89917.1"/>
    </source>
</evidence>
<dbReference type="EMBL" id="SLVU01000001">
    <property type="protein sequence ID" value="TCN36387.1"/>
    <property type="molecule type" value="Genomic_DNA"/>
</dbReference>
<proteinExistence type="predicted"/>
<protein>
    <submittedName>
        <fullName evidence="2">Uncharacterized protein</fullName>
    </submittedName>
</protein>